<dbReference type="GO" id="GO:0008199">
    <property type="term" value="F:ferric iron binding"/>
    <property type="evidence" value="ECO:0007669"/>
    <property type="project" value="InterPro"/>
</dbReference>
<organism evidence="5 6">
    <name type="scientific">Brevibacillus panacihumi W25</name>
    <dbReference type="NCBI Taxonomy" id="1408254"/>
    <lineage>
        <taxon>Bacteria</taxon>
        <taxon>Bacillati</taxon>
        <taxon>Bacillota</taxon>
        <taxon>Bacilli</taxon>
        <taxon>Bacillales</taxon>
        <taxon>Paenibacillaceae</taxon>
        <taxon>Brevibacillus</taxon>
    </lineage>
</organism>
<accession>V6MAA7</accession>
<dbReference type="Proteomes" id="UP000017973">
    <property type="component" value="Unassembled WGS sequence"/>
</dbReference>
<gene>
    <name evidence="5" type="ORF">T458_09795</name>
</gene>
<dbReference type="GO" id="GO:0016722">
    <property type="term" value="F:oxidoreductase activity, acting on metal ions"/>
    <property type="evidence" value="ECO:0007669"/>
    <property type="project" value="InterPro"/>
</dbReference>
<evidence type="ECO:0000256" key="3">
    <source>
        <dbReference type="SAM" id="Coils"/>
    </source>
</evidence>
<dbReference type="STRING" id="1408254.T458_09795"/>
<dbReference type="Pfam" id="PF00210">
    <property type="entry name" value="Ferritin"/>
    <property type="match status" value="1"/>
</dbReference>
<dbReference type="PRINTS" id="PR01346">
    <property type="entry name" value="HELNAPAPROT"/>
</dbReference>
<keyword evidence="3" id="KW-0175">Coiled coil</keyword>
<dbReference type="SUPFAM" id="SSF47240">
    <property type="entry name" value="Ferritin-like"/>
    <property type="match status" value="1"/>
</dbReference>
<dbReference type="InterPro" id="IPR008331">
    <property type="entry name" value="Ferritin_DPS_dom"/>
</dbReference>
<name>V6MAA7_9BACL</name>
<dbReference type="InterPro" id="IPR023188">
    <property type="entry name" value="DPS_DNA-bd_CS"/>
</dbReference>
<dbReference type="PIRSF" id="PIRSF005900">
    <property type="entry name" value="Dps"/>
    <property type="match status" value="1"/>
</dbReference>
<dbReference type="InterPro" id="IPR012347">
    <property type="entry name" value="Ferritin-like"/>
</dbReference>
<dbReference type="HOGENOM" id="CLU_098183_2_2_9"/>
<dbReference type="EMBL" id="AYJU01000015">
    <property type="protein sequence ID" value="EST54810.1"/>
    <property type="molecule type" value="Genomic_DNA"/>
</dbReference>
<evidence type="ECO:0000313" key="5">
    <source>
        <dbReference type="EMBL" id="EST54810.1"/>
    </source>
</evidence>
<dbReference type="eggNOG" id="COG0783">
    <property type="taxonomic scope" value="Bacteria"/>
</dbReference>
<dbReference type="InterPro" id="IPR002177">
    <property type="entry name" value="DPS_DNA-bd"/>
</dbReference>
<dbReference type="InterPro" id="IPR009078">
    <property type="entry name" value="Ferritin-like_SF"/>
</dbReference>
<feature type="coiled-coil region" evidence="3">
    <location>
        <begin position="101"/>
        <end position="128"/>
    </location>
</feature>
<protein>
    <submittedName>
        <fullName evidence="5">General stress protein</fullName>
    </submittedName>
</protein>
<evidence type="ECO:0000313" key="6">
    <source>
        <dbReference type="Proteomes" id="UP000017973"/>
    </source>
</evidence>
<proteinExistence type="inferred from homology"/>
<evidence type="ECO:0000259" key="4">
    <source>
        <dbReference type="Pfam" id="PF00210"/>
    </source>
</evidence>
<comment type="similarity">
    <text evidence="1 2">Belongs to the Dps family.</text>
</comment>
<dbReference type="OrthoDB" id="9797023at2"/>
<dbReference type="PATRIC" id="fig|1408254.3.peg.1936"/>
<dbReference type="PANTHER" id="PTHR42932:SF1">
    <property type="entry name" value="GENERAL STRESS PROTEIN 20U"/>
    <property type="match status" value="1"/>
</dbReference>
<comment type="caution">
    <text evidence="5">The sequence shown here is derived from an EMBL/GenBank/DDBJ whole genome shotgun (WGS) entry which is preliminary data.</text>
</comment>
<dbReference type="PANTHER" id="PTHR42932">
    <property type="entry name" value="GENERAL STRESS PROTEIN 20U"/>
    <property type="match status" value="1"/>
</dbReference>
<dbReference type="RefSeq" id="WP_023555927.1">
    <property type="nucleotide sequence ID" value="NZ_KI629782.1"/>
</dbReference>
<sequence>MSITMSRPVTEVLNKQVANWSVLFIKLHHYHWYVKGSNFFTLHAKYEELYNEAAKYVDELAERMLAKGGKPVSTMKACLEQSSIKEAAGGESAEQMVQATISDFQTLIKELNEGIAAAEAEDDEATADMLTGMIGSLEKHVWMLQAFAGK</sequence>
<reference evidence="5 6" key="1">
    <citation type="journal article" date="2014" name="Genome Announc.">
        <title>Draft Genome Sequence of Brevibacillus panacihumi Strain W25, a Halotolerant Hydrocarbon-Degrading Bacterium.</title>
        <authorList>
            <person name="Wang X."/>
            <person name="Jin D."/>
            <person name="Zhou L."/>
            <person name="Wu L."/>
            <person name="An W."/>
            <person name="Chen Y."/>
            <person name="Zhao L."/>
        </authorList>
    </citation>
    <scope>NUCLEOTIDE SEQUENCE [LARGE SCALE GENOMIC DNA]</scope>
    <source>
        <strain evidence="5 6">W25</strain>
    </source>
</reference>
<dbReference type="CDD" id="cd01043">
    <property type="entry name" value="DPS"/>
    <property type="match status" value="1"/>
</dbReference>
<dbReference type="Gene3D" id="1.20.1260.10">
    <property type="match status" value="1"/>
</dbReference>
<dbReference type="PROSITE" id="PS00818">
    <property type="entry name" value="DPS_1"/>
    <property type="match status" value="1"/>
</dbReference>
<dbReference type="AlphaFoldDB" id="V6MAA7"/>
<feature type="domain" description="Ferritin/DPS" evidence="4">
    <location>
        <begin position="11"/>
        <end position="149"/>
    </location>
</feature>
<evidence type="ECO:0000256" key="2">
    <source>
        <dbReference type="RuleBase" id="RU003875"/>
    </source>
</evidence>
<keyword evidence="6" id="KW-1185">Reference proteome</keyword>
<evidence type="ECO:0000256" key="1">
    <source>
        <dbReference type="ARBA" id="ARBA00009497"/>
    </source>
</evidence>